<dbReference type="AlphaFoldDB" id="A0A0E9VIH6"/>
<proteinExistence type="predicted"/>
<reference evidence="1" key="2">
    <citation type="journal article" date="2015" name="Fish Shellfish Immunol.">
        <title>Early steps in the European eel (Anguilla anguilla)-Vibrio vulnificus interaction in the gills: Role of the RtxA13 toxin.</title>
        <authorList>
            <person name="Callol A."/>
            <person name="Pajuelo D."/>
            <person name="Ebbesson L."/>
            <person name="Teles M."/>
            <person name="MacKenzie S."/>
            <person name="Amaro C."/>
        </authorList>
    </citation>
    <scope>NUCLEOTIDE SEQUENCE</scope>
</reference>
<evidence type="ECO:0000313" key="1">
    <source>
        <dbReference type="EMBL" id="JAH77934.1"/>
    </source>
</evidence>
<reference evidence="1" key="1">
    <citation type="submission" date="2014-11" db="EMBL/GenBank/DDBJ databases">
        <authorList>
            <person name="Amaro Gonzalez C."/>
        </authorList>
    </citation>
    <scope>NUCLEOTIDE SEQUENCE</scope>
</reference>
<name>A0A0E9VIH6_ANGAN</name>
<accession>A0A0E9VIH6</accession>
<dbReference type="EMBL" id="GBXM01030643">
    <property type="protein sequence ID" value="JAH77934.1"/>
    <property type="molecule type" value="Transcribed_RNA"/>
</dbReference>
<sequence length="38" mass="4315">MDESSTQNFTNRLQLKFTSVTAFKNVIHDSVSEVCSCF</sequence>
<protein>
    <submittedName>
        <fullName evidence="1">Uncharacterized protein</fullName>
    </submittedName>
</protein>
<organism evidence="1">
    <name type="scientific">Anguilla anguilla</name>
    <name type="common">European freshwater eel</name>
    <name type="synonym">Muraena anguilla</name>
    <dbReference type="NCBI Taxonomy" id="7936"/>
    <lineage>
        <taxon>Eukaryota</taxon>
        <taxon>Metazoa</taxon>
        <taxon>Chordata</taxon>
        <taxon>Craniata</taxon>
        <taxon>Vertebrata</taxon>
        <taxon>Euteleostomi</taxon>
        <taxon>Actinopterygii</taxon>
        <taxon>Neopterygii</taxon>
        <taxon>Teleostei</taxon>
        <taxon>Anguilliformes</taxon>
        <taxon>Anguillidae</taxon>
        <taxon>Anguilla</taxon>
    </lineage>
</organism>